<name>A0A221UTS5_9FLAO</name>
<accession>A0A221UTS5</accession>
<gene>
    <name evidence="1" type="ORF">AREALGSMS7_01123</name>
</gene>
<dbReference type="EMBL" id="CP022515">
    <property type="protein sequence ID" value="ASO04598.1"/>
    <property type="molecule type" value="Genomic_DNA"/>
</dbReference>
<protein>
    <submittedName>
        <fullName evidence="1">Uncharacterized protein</fullName>
    </submittedName>
</protein>
<proteinExistence type="predicted"/>
<evidence type="ECO:0000313" key="1">
    <source>
        <dbReference type="EMBL" id="ASO04598.1"/>
    </source>
</evidence>
<sequence length="177" mass="20741">MTNINYLVWFTNELEVLFHAYINSNGDEKEGRKQGIKNFLLAQQKEFEKLIAIKNFNDAVGSPFSWNNLIEPYFFDNDLKAFLMQLKSRKLTPTVEFVPFPSISKENEEYCKEALEILDRLTEEIKSKLIGVEGYIRFQLCIPHKMIEPVEINGELTDVWPKFVKQDLSQEIVDWLA</sequence>
<organism evidence="1 2">
    <name type="scientific">Arenibacter algicola</name>
    <dbReference type="NCBI Taxonomy" id="616991"/>
    <lineage>
        <taxon>Bacteria</taxon>
        <taxon>Pseudomonadati</taxon>
        <taxon>Bacteroidota</taxon>
        <taxon>Flavobacteriia</taxon>
        <taxon>Flavobacteriales</taxon>
        <taxon>Flavobacteriaceae</taxon>
        <taxon>Arenibacter</taxon>
    </lineage>
</organism>
<dbReference type="Proteomes" id="UP000204551">
    <property type="component" value="Chromosome"/>
</dbReference>
<dbReference type="KEGG" id="aalg:AREALGSMS7_01123"/>
<dbReference type="RefSeq" id="WP_093977561.1">
    <property type="nucleotide sequence ID" value="NZ_CP022515.1"/>
</dbReference>
<evidence type="ECO:0000313" key="2">
    <source>
        <dbReference type="Proteomes" id="UP000204551"/>
    </source>
</evidence>
<dbReference type="AlphaFoldDB" id="A0A221UTS5"/>
<reference evidence="1 2" key="1">
    <citation type="submission" date="2017-07" db="EMBL/GenBank/DDBJ databases">
        <title>Genome Sequence of Arenibacter algicola Strain SMS7 Isolated from a culture of the Diatom Skeletonema marinoi.</title>
        <authorList>
            <person name="Topel M."/>
            <person name="Pinder M.I.M."/>
            <person name="Johansson O.N."/>
            <person name="Kourtchenko O."/>
            <person name="Godhe A."/>
            <person name="Clarke A.K."/>
        </authorList>
    </citation>
    <scope>NUCLEOTIDE SEQUENCE [LARGE SCALE GENOMIC DNA]</scope>
    <source>
        <strain evidence="1 2">SMS7</strain>
    </source>
</reference>